<dbReference type="GO" id="GO:0008076">
    <property type="term" value="C:voltage-gated potassium channel complex"/>
    <property type="evidence" value="ECO:0007669"/>
    <property type="project" value="InterPro"/>
</dbReference>
<keyword evidence="10" id="KW-0407">Ion channel</keyword>
<accession>A0A0A0DGW6</accession>
<dbReference type="GO" id="GO:0001508">
    <property type="term" value="P:action potential"/>
    <property type="evidence" value="ECO:0007669"/>
    <property type="project" value="TreeGrafter"/>
</dbReference>
<dbReference type="PATRIC" id="fig|176090.4.peg.868"/>
<dbReference type="eggNOG" id="COG0569">
    <property type="taxonomic scope" value="Bacteria"/>
</dbReference>
<evidence type="ECO:0000256" key="1">
    <source>
        <dbReference type="ARBA" id="ARBA00004141"/>
    </source>
</evidence>
<feature type="transmembrane region" description="Helical" evidence="11">
    <location>
        <begin position="47"/>
        <end position="69"/>
    </location>
</feature>
<keyword evidence="7 11" id="KW-1133">Transmembrane helix</keyword>
<feature type="transmembrane region" description="Helical" evidence="11">
    <location>
        <begin position="179"/>
        <end position="197"/>
    </location>
</feature>
<sequence>MKMRKTLFQIIEPHQQESFIEEAYDIFMIFVILSSLIPLTSKSHSGIFMWIDLVSTIIFIIDYILRLVTADYKLQKGKISFLLYPFTFLALADLLCILPSLFLLNNSLRLFKILRMLRTLRIFKFFRYSKNIQIMINVLKKQKDNLIIVGILALSYIFISALVIFNVEPSTFPNFFDALYWATISLTTVGYGDIYAISTTGKIITMISSFLGIAIVALPAGIITAGYMKEIKEL</sequence>
<keyword evidence="8" id="KW-0406">Ion transport</keyword>
<feature type="transmembrane region" description="Helical" evidence="11">
    <location>
        <begin position="146"/>
        <end position="167"/>
    </location>
</feature>
<dbReference type="Pfam" id="PF00520">
    <property type="entry name" value="Ion_trans"/>
    <property type="match status" value="1"/>
</dbReference>
<feature type="transmembrane region" description="Helical" evidence="11">
    <location>
        <begin position="81"/>
        <end position="104"/>
    </location>
</feature>
<feature type="transmembrane region" description="Helical" evidence="11">
    <location>
        <begin position="209"/>
        <end position="228"/>
    </location>
</feature>
<evidence type="ECO:0000256" key="6">
    <source>
        <dbReference type="ARBA" id="ARBA00022958"/>
    </source>
</evidence>
<evidence type="ECO:0000256" key="2">
    <source>
        <dbReference type="ARBA" id="ARBA00022448"/>
    </source>
</evidence>
<dbReference type="Gene3D" id="1.10.287.70">
    <property type="match status" value="1"/>
</dbReference>
<evidence type="ECO:0000256" key="8">
    <source>
        <dbReference type="ARBA" id="ARBA00023065"/>
    </source>
</evidence>
<protein>
    <submittedName>
        <fullName evidence="13">Potassium voltage-gated channel subfamily KQT</fullName>
    </submittedName>
</protein>
<dbReference type="InterPro" id="IPR005821">
    <property type="entry name" value="Ion_trans_dom"/>
</dbReference>
<dbReference type="GO" id="GO:0005249">
    <property type="term" value="F:voltage-gated potassium channel activity"/>
    <property type="evidence" value="ECO:0007669"/>
    <property type="project" value="InterPro"/>
</dbReference>
<evidence type="ECO:0000313" key="13">
    <source>
        <dbReference type="EMBL" id="KGM37314.1"/>
    </source>
</evidence>
<dbReference type="EMBL" id="JPEN01000057">
    <property type="protein sequence ID" value="KGM37314.1"/>
    <property type="molecule type" value="Genomic_DNA"/>
</dbReference>
<keyword evidence="3" id="KW-0633">Potassium transport</keyword>
<dbReference type="Proteomes" id="UP000030019">
    <property type="component" value="Unassembled WGS sequence"/>
</dbReference>
<evidence type="ECO:0000256" key="10">
    <source>
        <dbReference type="ARBA" id="ARBA00023303"/>
    </source>
</evidence>
<dbReference type="PRINTS" id="PR00169">
    <property type="entry name" value="KCHANNEL"/>
</dbReference>
<dbReference type="PANTHER" id="PTHR11537">
    <property type="entry name" value="VOLTAGE-GATED POTASSIUM CHANNEL"/>
    <property type="match status" value="1"/>
</dbReference>
<keyword evidence="14" id="KW-1185">Reference proteome</keyword>
<name>A0A0A0DGW6_9STRE</name>
<evidence type="ECO:0000256" key="5">
    <source>
        <dbReference type="ARBA" id="ARBA00022826"/>
    </source>
</evidence>
<organism evidence="13 14">
    <name type="scientific">Streptococcus sinensis</name>
    <dbReference type="NCBI Taxonomy" id="176090"/>
    <lineage>
        <taxon>Bacteria</taxon>
        <taxon>Bacillati</taxon>
        <taxon>Bacillota</taxon>
        <taxon>Bacilli</taxon>
        <taxon>Lactobacillales</taxon>
        <taxon>Streptococcaceae</taxon>
        <taxon>Streptococcus</taxon>
    </lineage>
</organism>
<evidence type="ECO:0000256" key="9">
    <source>
        <dbReference type="ARBA" id="ARBA00023136"/>
    </source>
</evidence>
<evidence type="ECO:0000256" key="7">
    <source>
        <dbReference type="ARBA" id="ARBA00022989"/>
    </source>
</evidence>
<gene>
    <name evidence="13" type="ORF">SSIN_0877</name>
</gene>
<keyword evidence="4 11" id="KW-0812">Transmembrane</keyword>
<dbReference type="PANTHER" id="PTHR11537:SF254">
    <property type="entry name" value="POTASSIUM VOLTAGE-GATED CHANNEL PROTEIN SHAB"/>
    <property type="match status" value="1"/>
</dbReference>
<keyword evidence="5" id="KW-0631">Potassium channel</keyword>
<comment type="subcellular location">
    <subcellularLocation>
        <location evidence="1">Membrane</location>
        <topology evidence="1">Multi-pass membrane protein</topology>
    </subcellularLocation>
</comment>
<dbReference type="AlphaFoldDB" id="A0A0A0DGW6"/>
<keyword evidence="6" id="KW-0630">Potassium</keyword>
<evidence type="ECO:0000256" key="4">
    <source>
        <dbReference type="ARBA" id="ARBA00022692"/>
    </source>
</evidence>
<evidence type="ECO:0000259" key="12">
    <source>
        <dbReference type="Pfam" id="PF00520"/>
    </source>
</evidence>
<evidence type="ECO:0000313" key="14">
    <source>
        <dbReference type="Proteomes" id="UP000030019"/>
    </source>
</evidence>
<dbReference type="SUPFAM" id="SSF81324">
    <property type="entry name" value="Voltage-gated potassium channels"/>
    <property type="match status" value="1"/>
</dbReference>
<feature type="domain" description="Ion transport" evidence="12">
    <location>
        <begin position="24"/>
        <end position="228"/>
    </location>
</feature>
<evidence type="ECO:0000256" key="11">
    <source>
        <dbReference type="SAM" id="Phobius"/>
    </source>
</evidence>
<reference evidence="13 14" key="1">
    <citation type="submission" date="2014-06" db="EMBL/GenBank/DDBJ databases">
        <authorList>
            <person name="Teng J.L."/>
            <person name="Huang Y."/>
            <person name="Tse H."/>
            <person name="Lau S.K."/>
            <person name="Woo P.C."/>
        </authorList>
    </citation>
    <scope>NUCLEOTIDE SEQUENCE [LARGE SCALE GENOMIC DNA]</scope>
    <source>
        <strain evidence="13 14">HKU4</strain>
    </source>
</reference>
<dbReference type="InterPro" id="IPR028325">
    <property type="entry name" value="VG_K_chnl"/>
</dbReference>
<proteinExistence type="predicted"/>
<keyword evidence="9 11" id="KW-0472">Membrane</keyword>
<comment type="caution">
    <text evidence="13">The sequence shown here is derived from an EMBL/GenBank/DDBJ whole genome shotgun (WGS) entry which is preliminary data.</text>
</comment>
<dbReference type="STRING" id="176090.SSIN_0877"/>
<keyword evidence="2" id="KW-0813">Transport</keyword>
<evidence type="ECO:0000256" key="3">
    <source>
        <dbReference type="ARBA" id="ARBA00022538"/>
    </source>
</evidence>